<sequence length="521" mass="53075">MRSPSEVGAEAVPLIRPLPADTFCPQSRRSFVLIAAILASALGFIDGSILAIATPAIRVDLGASFAEAQWISNSYALTLSALILVGGAAGDRFGLRHAFVAGIALFIAASLACAVAPNPPVLIAFRAIQGIGAAIMVPGSLAIIAKAYPKKERGRAIGIWAAASALTTALGPVLGGVVLSAFGDGIWRAIFAINLPLGLVSIYLLLAKVPADAPTEKRSLDLGGAALATLAFGALAYGLTSMSAEGEGQMSGQSIAAGALLLIMFIVFERRQREPMIDLSLFRVGAFAGANVATFFLYFALSANLFYLPMLLIAGWGLSAAEVGFIFLPLSVLIALLSGPVGQWSDRIGPRFPIASGSLVVAVAFAGLALLAYAGIHGFWWGVFPLMALMGLGMALVVSPLSTAVMTGVEDKDTGAASGINNAVSRIGGLIAVAAMGSLAAWVYAAVLNSGAASGVPGFGEPAPAGLAPDLDAVRLAASDAAFAAVALATALLCLLSAIVAWTTVSGERLPWSRVSETPQS</sequence>
<dbReference type="AlphaFoldDB" id="A0A271KK60"/>
<dbReference type="PANTHER" id="PTHR42718">
    <property type="entry name" value="MAJOR FACILITATOR SUPERFAMILY MULTIDRUG TRANSPORTER MFSC"/>
    <property type="match status" value="1"/>
</dbReference>
<dbReference type="PANTHER" id="PTHR42718:SF9">
    <property type="entry name" value="MAJOR FACILITATOR SUPERFAMILY MULTIDRUG TRANSPORTER MFSC"/>
    <property type="match status" value="1"/>
</dbReference>
<feature type="transmembrane region" description="Helical" evidence="8">
    <location>
        <begin position="123"/>
        <end position="145"/>
    </location>
</feature>
<evidence type="ECO:0000313" key="11">
    <source>
        <dbReference type="Proteomes" id="UP000215931"/>
    </source>
</evidence>
<dbReference type="Proteomes" id="UP000215931">
    <property type="component" value="Unassembled WGS sequence"/>
</dbReference>
<evidence type="ECO:0000256" key="3">
    <source>
        <dbReference type="ARBA" id="ARBA00022448"/>
    </source>
</evidence>
<dbReference type="NCBIfam" id="TIGR00711">
    <property type="entry name" value="efflux_EmrB"/>
    <property type="match status" value="1"/>
</dbReference>
<feature type="transmembrane region" description="Helical" evidence="8">
    <location>
        <begin position="157"/>
        <end position="179"/>
    </location>
</feature>
<keyword evidence="3" id="KW-0813">Transport</keyword>
<gene>
    <name evidence="10" type="ORF">CIT31_05140</name>
</gene>
<feature type="transmembrane region" description="Helical" evidence="8">
    <location>
        <begin position="219"/>
        <end position="239"/>
    </location>
</feature>
<dbReference type="InterPro" id="IPR036259">
    <property type="entry name" value="MFS_trans_sf"/>
</dbReference>
<feature type="transmembrane region" description="Helical" evidence="8">
    <location>
        <begin position="73"/>
        <end position="90"/>
    </location>
</feature>
<feature type="transmembrane region" description="Helical" evidence="8">
    <location>
        <begin position="427"/>
        <end position="447"/>
    </location>
</feature>
<evidence type="ECO:0000313" key="10">
    <source>
        <dbReference type="EMBL" id="PAP96086.1"/>
    </source>
</evidence>
<dbReference type="Gene3D" id="1.20.1720.10">
    <property type="entry name" value="Multidrug resistance protein D"/>
    <property type="match status" value="1"/>
</dbReference>
<evidence type="ECO:0000256" key="5">
    <source>
        <dbReference type="ARBA" id="ARBA00022692"/>
    </source>
</evidence>
<dbReference type="PRINTS" id="PR01036">
    <property type="entry name" value="TCRTETB"/>
</dbReference>
<evidence type="ECO:0000256" key="6">
    <source>
        <dbReference type="ARBA" id="ARBA00022989"/>
    </source>
</evidence>
<feature type="transmembrane region" description="Helical" evidence="8">
    <location>
        <begin position="97"/>
        <end position="117"/>
    </location>
</feature>
<feature type="transmembrane region" description="Helical" evidence="8">
    <location>
        <begin position="481"/>
        <end position="505"/>
    </location>
</feature>
<feature type="transmembrane region" description="Helical" evidence="8">
    <location>
        <begin position="31"/>
        <end position="53"/>
    </location>
</feature>
<feature type="transmembrane region" description="Helical" evidence="8">
    <location>
        <begin position="313"/>
        <end position="337"/>
    </location>
</feature>
<evidence type="ECO:0000259" key="9">
    <source>
        <dbReference type="PROSITE" id="PS50850"/>
    </source>
</evidence>
<dbReference type="PROSITE" id="PS50850">
    <property type="entry name" value="MFS"/>
    <property type="match status" value="1"/>
</dbReference>
<keyword evidence="5 8" id="KW-0812">Transmembrane</keyword>
<dbReference type="Pfam" id="PF07690">
    <property type="entry name" value="MFS_1"/>
    <property type="match status" value="1"/>
</dbReference>
<keyword evidence="11" id="KW-1185">Reference proteome</keyword>
<feature type="domain" description="Major facilitator superfamily (MFS) profile" evidence="9">
    <location>
        <begin position="32"/>
        <end position="509"/>
    </location>
</feature>
<accession>A0A271KK60</accession>
<proteinExistence type="inferred from homology"/>
<reference evidence="10 11" key="1">
    <citation type="submission" date="2017-08" db="EMBL/GenBank/DDBJ databases">
        <title>Mesorhizobium wenxinae sp. nov., a novel rhizobial species isolated from root nodules of chickpea (Cicer arietinum L.).</title>
        <authorList>
            <person name="Zhang J."/>
        </authorList>
    </citation>
    <scope>NUCLEOTIDE SEQUENCE [LARGE SCALE GENOMIC DNA]</scope>
    <source>
        <strain evidence="11">WYCCWR 10019</strain>
    </source>
</reference>
<protein>
    <submittedName>
        <fullName evidence="10">MFS transporter</fullName>
    </submittedName>
</protein>
<evidence type="ECO:0000256" key="4">
    <source>
        <dbReference type="ARBA" id="ARBA00022475"/>
    </source>
</evidence>
<name>A0A271KK60_9HYPH</name>
<evidence type="ECO:0000256" key="1">
    <source>
        <dbReference type="ARBA" id="ARBA00004651"/>
    </source>
</evidence>
<comment type="subcellular location">
    <subcellularLocation>
        <location evidence="1">Cell membrane</location>
        <topology evidence="1">Multi-pass membrane protein</topology>
    </subcellularLocation>
</comment>
<dbReference type="GO" id="GO:0022857">
    <property type="term" value="F:transmembrane transporter activity"/>
    <property type="evidence" value="ECO:0007669"/>
    <property type="project" value="InterPro"/>
</dbReference>
<dbReference type="RefSeq" id="WP_095517742.1">
    <property type="nucleotide sequence ID" value="NZ_NPKH01000014.1"/>
</dbReference>
<comment type="similarity">
    <text evidence="2">Belongs to the major facilitator superfamily. EmrB family.</text>
</comment>
<keyword evidence="6 8" id="KW-1133">Transmembrane helix</keyword>
<feature type="transmembrane region" description="Helical" evidence="8">
    <location>
        <begin position="251"/>
        <end position="268"/>
    </location>
</feature>
<dbReference type="GO" id="GO:0005886">
    <property type="term" value="C:plasma membrane"/>
    <property type="evidence" value="ECO:0007669"/>
    <property type="project" value="UniProtKB-SubCell"/>
</dbReference>
<keyword evidence="4" id="KW-1003">Cell membrane</keyword>
<comment type="caution">
    <text evidence="10">The sequence shown here is derived from an EMBL/GenBank/DDBJ whole genome shotgun (WGS) entry which is preliminary data.</text>
</comment>
<dbReference type="SUPFAM" id="SSF103473">
    <property type="entry name" value="MFS general substrate transporter"/>
    <property type="match status" value="1"/>
</dbReference>
<organism evidence="10 11">
    <name type="scientific">Mesorhizobium wenxiniae</name>
    <dbReference type="NCBI Taxonomy" id="2014805"/>
    <lineage>
        <taxon>Bacteria</taxon>
        <taxon>Pseudomonadati</taxon>
        <taxon>Pseudomonadota</taxon>
        <taxon>Alphaproteobacteria</taxon>
        <taxon>Hyphomicrobiales</taxon>
        <taxon>Phyllobacteriaceae</taxon>
        <taxon>Mesorhizobium</taxon>
    </lineage>
</organism>
<feature type="transmembrane region" description="Helical" evidence="8">
    <location>
        <begin position="185"/>
        <end position="207"/>
    </location>
</feature>
<dbReference type="InterPro" id="IPR011701">
    <property type="entry name" value="MFS"/>
</dbReference>
<feature type="transmembrane region" description="Helical" evidence="8">
    <location>
        <begin position="280"/>
        <end position="301"/>
    </location>
</feature>
<dbReference type="Gene3D" id="1.20.1250.20">
    <property type="entry name" value="MFS general substrate transporter like domains"/>
    <property type="match status" value="1"/>
</dbReference>
<dbReference type="CDD" id="cd17321">
    <property type="entry name" value="MFS_MMR_MDR_like"/>
    <property type="match status" value="1"/>
</dbReference>
<dbReference type="InterPro" id="IPR020846">
    <property type="entry name" value="MFS_dom"/>
</dbReference>
<dbReference type="EMBL" id="NPKH01000014">
    <property type="protein sequence ID" value="PAP96086.1"/>
    <property type="molecule type" value="Genomic_DNA"/>
</dbReference>
<evidence type="ECO:0000256" key="7">
    <source>
        <dbReference type="ARBA" id="ARBA00023136"/>
    </source>
</evidence>
<evidence type="ECO:0000256" key="8">
    <source>
        <dbReference type="SAM" id="Phobius"/>
    </source>
</evidence>
<evidence type="ECO:0000256" key="2">
    <source>
        <dbReference type="ARBA" id="ARBA00008537"/>
    </source>
</evidence>
<keyword evidence="7 8" id="KW-0472">Membrane</keyword>
<feature type="transmembrane region" description="Helical" evidence="8">
    <location>
        <begin position="358"/>
        <end position="380"/>
    </location>
</feature>
<feature type="transmembrane region" description="Helical" evidence="8">
    <location>
        <begin position="386"/>
        <end position="406"/>
    </location>
</feature>
<dbReference type="OrthoDB" id="2414439at2"/>
<dbReference type="InterPro" id="IPR004638">
    <property type="entry name" value="EmrB-like"/>
</dbReference>